<sequence length="172" mass="18576">MGTLLEMLVDVTLHPTGNSGGGGAYRDWEGRHVERTVAVVNENDRAESAPTAGSDRPADVSDTVQAAAGSSGAADDSPARRPWRDILLYGLARLLLFVVLTVVIQSVAILLGMGQSFPLAISALLALIIAFPLSMFVFRGLRQRVNAQIAVWDAGRQKHRAEMRAQLEERLD</sequence>
<gene>
    <name evidence="2" type="ORF">Csp1_05410</name>
</gene>
<feature type="transmembrane region" description="Helical" evidence="1">
    <location>
        <begin position="86"/>
        <end position="111"/>
    </location>
</feature>
<evidence type="ECO:0000313" key="3">
    <source>
        <dbReference type="Proteomes" id="UP000247696"/>
    </source>
</evidence>
<dbReference type="Pfam" id="PF14012">
    <property type="entry name" value="DUF4229"/>
    <property type="match status" value="1"/>
</dbReference>
<keyword evidence="1" id="KW-1133">Transmembrane helix</keyword>
<feature type="transmembrane region" description="Helical" evidence="1">
    <location>
        <begin position="117"/>
        <end position="138"/>
    </location>
</feature>
<dbReference type="Proteomes" id="UP000247696">
    <property type="component" value="Chromosome"/>
</dbReference>
<dbReference type="AlphaFoldDB" id="A0A2Z3YNJ4"/>
<proteinExistence type="predicted"/>
<keyword evidence="3" id="KW-1185">Reference proteome</keyword>
<protein>
    <recommendedName>
        <fullName evidence="4">DUF4229 domain-containing protein</fullName>
    </recommendedName>
</protein>
<dbReference type="InterPro" id="IPR025323">
    <property type="entry name" value="DUF4229"/>
</dbReference>
<dbReference type="EMBL" id="CP024988">
    <property type="protein sequence ID" value="AWT25359.1"/>
    <property type="molecule type" value="Genomic_DNA"/>
</dbReference>
<name>A0A2Z3YNJ4_9CORY</name>
<dbReference type="STRING" id="1737425.GCA_900049755_00833"/>
<reference evidence="3" key="1">
    <citation type="submission" date="2017-11" db="EMBL/GenBank/DDBJ databases">
        <title>Otitis media/interna in a cat caused by the recently described species Corynebacterium provencense.</title>
        <authorList>
            <person name="Kittl S."/>
            <person name="Brodard I."/>
            <person name="Rychener L."/>
            <person name="Jores J."/>
            <person name="Roosje P."/>
            <person name="Gobeli Brawand S."/>
        </authorList>
    </citation>
    <scope>NUCLEOTIDE SEQUENCE [LARGE SCALE GENOMIC DNA]</scope>
    <source>
        <strain evidence="3">17KM38</strain>
    </source>
</reference>
<accession>A0A2Z3YNJ4</accession>
<evidence type="ECO:0000313" key="2">
    <source>
        <dbReference type="EMBL" id="AWT25359.1"/>
    </source>
</evidence>
<evidence type="ECO:0000256" key="1">
    <source>
        <dbReference type="SAM" id="Phobius"/>
    </source>
</evidence>
<keyword evidence="1" id="KW-0812">Transmembrane</keyword>
<organism evidence="2 3">
    <name type="scientific">Corynebacterium provencense</name>
    <dbReference type="NCBI Taxonomy" id="1737425"/>
    <lineage>
        <taxon>Bacteria</taxon>
        <taxon>Bacillati</taxon>
        <taxon>Actinomycetota</taxon>
        <taxon>Actinomycetes</taxon>
        <taxon>Mycobacteriales</taxon>
        <taxon>Corynebacteriaceae</taxon>
        <taxon>Corynebacterium</taxon>
    </lineage>
</organism>
<evidence type="ECO:0008006" key="4">
    <source>
        <dbReference type="Google" id="ProtNLM"/>
    </source>
</evidence>
<keyword evidence="1" id="KW-0472">Membrane</keyword>
<dbReference type="KEGG" id="cpre:Csp1_05410"/>